<protein>
    <submittedName>
        <fullName evidence="2">Alpha-amylase</fullName>
        <ecNumber evidence="2">3.2.1.98</ecNumber>
    </submittedName>
</protein>
<dbReference type="EMBL" id="UGKT01000001">
    <property type="protein sequence ID" value="STT04873.1"/>
    <property type="molecule type" value="Genomic_DNA"/>
</dbReference>
<keyword evidence="2" id="KW-0326">Glycosidase</keyword>
<proteinExistence type="predicted"/>
<evidence type="ECO:0000313" key="3">
    <source>
        <dbReference type="Proteomes" id="UP000255518"/>
    </source>
</evidence>
<dbReference type="Pfam" id="PF00128">
    <property type="entry name" value="Alpha-amylase"/>
    <property type="match status" value="1"/>
</dbReference>
<accession>A0A377V776</accession>
<dbReference type="Gene3D" id="2.40.30.140">
    <property type="match status" value="1"/>
</dbReference>
<dbReference type="PANTHER" id="PTHR43447">
    <property type="entry name" value="ALPHA-AMYLASE"/>
    <property type="match status" value="1"/>
</dbReference>
<sequence length="199" mass="22057">MKNPTLLQCFHWYYPTGGELWPEVEALAPSLNEIGINMVWLPPAYKGASGGYSVGYDTYDLFDLGEFDQKGSVATKYGDKAQLLAAINALKEHNIAVLLDVVVNHKMGADEKEALRVQRVDEQDRTQIDEEIIECEAWTRYTFRCAPDSIRSLSGTTNVLAALTTSRTRRKTVCLKSSTITPAKAGMNRSMMSSATLTI</sequence>
<dbReference type="GO" id="GO:0033927">
    <property type="term" value="F:glucan 1,4-alpha-maltohexaosidase activity"/>
    <property type="evidence" value="ECO:0007669"/>
    <property type="project" value="UniProtKB-EC"/>
</dbReference>
<name>A0A377V776_KLEPN</name>
<organism evidence="2 3">
    <name type="scientific">Klebsiella pneumoniae</name>
    <dbReference type="NCBI Taxonomy" id="573"/>
    <lineage>
        <taxon>Bacteria</taxon>
        <taxon>Pseudomonadati</taxon>
        <taxon>Pseudomonadota</taxon>
        <taxon>Gammaproteobacteria</taxon>
        <taxon>Enterobacterales</taxon>
        <taxon>Enterobacteriaceae</taxon>
        <taxon>Klebsiella/Raoultella group</taxon>
        <taxon>Klebsiella</taxon>
        <taxon>Klebsiella pneumoniae complex</taxon>
    </lineage>
</organism>
<feature type="domain" description="Glycosyl hydrolase family 13 catalytic" evidence="1">
    <location>
        <begin position="31"/>
        <end position="107"/>
    </location>
</feature>
<evidence type="ECO:0000313" key="2">
    <source>
        <dbReference type="EMBL" id="STT04873.1"/>
    </source>
</evidence>
<reference evidence="2 3" key="1">
    <citation type="submission" date="2018-06" db="EMBL/GenBank/DDBJ databases">
        <authorList>
            <consortium name="Pathogen Informatics"/>
            <person name="Doyle S."/>
        </authorList>
    </citation>
    <scope>NUCLEOTIDE SEQUENCE [LARGE SCALE GENOMIC DNA]</scope>
    <source>
        <strain evidence="2 3">NCTC13443</strain>
    </source>
</reference>
<dbReference type="InterPro" id="IPR006047">
    <property type="entry name" value="GH13_cat_dom"/>
</dbReference>
<dbReference type="Proteomes" id="UP000255518">
    <property type="component" value="Unassembled WGS sequence"/>
</dbReference>
<dbReference type="AlphaFoldDB" id="A0A377V776"/>
<dbReference type="EC" id="3.2.1.98" evidence="2"/>
<dbReference type="InterPro" id="IPR017853">
    <property type="entry name" value="GH"/>
</dbReference>
<dbReference type="Gene3D" id="3.30.750.90">
    <property type="match status" value="1"/>
</dbReference>
<evidence type="ECO:0000259" key="1">
    <source>
        <dbReference type="Pfam" id="PF00128"/>
    </source>
</evidence>
<keyword evidence="2" id="KW-0378">Hydrolase</keyword>
<gene>
    <name evidence="2" type="ORF">NCTC13443_04930</name>
</gene>
<dbReference type="SUPFAM" id="SSF51445">
    <property type="entry name" value="(Trans)glycosidases"/>
    <property type="match status" value="1"/>
</dbReference>
<dbReference type="GO" id="GO:0005975">
    <property type="term" value="P:carbohydrate metabolic process"/>
    <property type="evidence" value="ECO:0007669"/>
    <property type="project" value="InterPro"/>
</dbReference>